<evidence type="ECO:0000313" key="2">
    <source>
        <dbReference type="Proteomes" id="UP000238479"/>
    </source>
</evidence>
<gene>
    <name evidence="1" type="ORF">RchiOBHm_Chr1g0316261</name>
</gene>
<accession>A0A2P6S7K5</accession>
<sequence length="72" mass="8183">MSVKFHHLRVPGNLTVFASFTGQSDQWFLTSSLFKGVESNTRIIIFWNCIEKSKRAPGQIPSPRLSFSCFGF</sequence>
<dbReference type="Proteomes" id="UP000238479">
    <property type="component" value="Chromosome 1"/>
</dbReference>
<evidence type="ECO:0000313" key="1">
    <source>
        <dbReference type="EMBL" id="PRQ54671.1"/>
    </source>
</evidence>
<reference evidence="1 2" key="1">
    <citation type="journal article" date="2018" name="Nat. Genet.">
        <title>The Rosa genome provides new insights in the design of modern roses.</title>
        <authorList>
            <person name="Bendahmane M."/>
        </authorList>
    </citation>
    <scope>NUCLEOTIDE SEQUENCE [LARGE SCALE GENOMIC DNA]</scope>
    <source>
        <strain evidence="2">cv. Old Blush</strain>
    </source>
</reference>
<protein>
    <submittedName>
        <fullName evidence="1">Uncharacterized protein</fullName>
    </submittedName>
</protein>
<dbReference type="EMBL" id="PDCK01000039">
    <property type="protein sequence ID" value="PRQ54671.1"/>
    <property type="molecule type" value="Genomic_DNA"/>
</dbReference>
<name>A0A2P6S7K5_ROSCH</name>
<dbReference type="AlphaFoldDB" id="A0A2P6S7K5"/>
<organism evidence="1 2">
    <name type="scientific">Rosa chinensis</name>
    <name type="common">China rose</name>
    <dbReference type="NCBI Taxonomy" id="74649"/>
    <lineage>
        <taxon>Eukaryota</taxon>
        <taxon>Viridiplantae</taxon>
        <taxon>Streptophyta</taxon>
        <taxon>Embryophyta</taxon>
        <taxon>Tracheophyta</taxon>
        <taxon>Spermatophyta</taxon>
        <taxon>Magnoliopsida</taxon>
        <taxon>eudicotyledons</taxon>
        <taxon>Gunneridae</taxon>
        <taxon>Pentapetalae</taxon>
        <taxon>rosids</taxon>
        <taxon>fabids</taxon>
        <taxon>Rosales</taxon>
        <taxon>Rosaceae</taxon>
        <taxon>Rosoideae</taxon>
        <taxon>Rosoideae incertae sedis</taxon>
        <taxon>Rosa</taxon>
    </lineage>
</organism>
<proteinExistence type="predicted"/>
<keyword evidence="2" id="KW-1185">Reference proteome</keyword>
<dbReference type="Gramene" id="PRQ54671">
    <property type="protein sequence ID" value="PRQ54671"/>
    <property type="gene ID" value="RchiOBHm_Chr1g0316261"/>
</dbReference>
<comment type="caution">
    <text evidence="1">The sequence shown here is derived from an EMBL/GenBank/DDBJ whole genome shotgun (WGS) entry which is preliminary data.</text>
</comment>